<evidence type="ECO:0000313" key="2">
    <source>
        <dbReference type="EMBL" id="MBN3290341.1"/>
    </source>
</evidence>
<organism evidence="2 3">
    <name type="scientific">Polypterus senegalus</name>
    <name type="common">Senegal bichir</name>
    <dbReference type="NCBI Taxonomy" id="55291"/>
    <lineage>
        <taxon>Eukaryota</taxon>
        <taxon>Metazoa</taxon>
        <taxon>Chordata</taxon>
        <taxon>Craniata</taxon>
        <taxon>Vertebrata</taxon>
        <taxon>Euteleostomi</taxon>
        <taxon>Actinopterygii</taxon>
        <taxon>Polypteriformes</taxon>
        <taxon>Polypteridae</taxon>
        <taxon>Polypterus</taxon>
    </lineage>
</organism>
<protein>
    <submittedName>
        <fullName evidence="2">GUAD deaminase</fullName>
    </submittedName>
</protein>
<evidence type="ECO:0000313" key="3">
    <source>
        <dbReference type="Proteomes" id="UP001166052"/>
    </source>
</evidence>
<name>A0ABS2YU87_POLSE</name>
<dbReference type="EMBL" id="JAAWVN010007679">
    <property type="protein sequence ID" value="MBN3290341.1"/>
    <property type="molecule type" value="Genomic_DNA"/>
</dbReference>
<feature type="region of interest" description="Disordered" evidence="1">
    <location>
        <begin position="156"/>
        <end position="181"/>
    </location>
</feature>
<keyword evidence="3" id="KW-1185">Reference proteome</keyword>
<dbReference type="InterPro" id="IPR011059">
    <property type="entry name" value="Metal-dep_hydrolase_composite"/>
</dbReference>
<accession>A0ABS2YU87</accession>
<reference evidence="2" key="1">
    <citation type="journal article" date="2021" name="Cell">
        <title>Tracing the genetic footprints of vertebrate landing in non-teleost ray-finned fishes.</title>
        <authorList>
            <person name="Bi X."/>
            <person name="Wang K."/>
            <person name="Yang L."/>
            <person name="Pan H."/>
            <person name="Jiang H."/>
            <person name="Wei Q."/>
            <person name="Fang M."/>
            <person name="Yu H."/>
            <person name="Zhu C."/>
            <person name="Cai Y."/>
            <person name="He Y."/>
            <person name="Gan X."/>
            <person name="Zeng H."/>
            <person name="Yu D."/>
            <person name="Zhu Y."/>
            <person name="Jiang H."/>
            <person name="Qiu Q."/>
            <person name="Yang H."/>
            <person name="Zhang Y.E."/>
            <person name="Wang W."/>
            <person name="Zhu M."/>
            <person name="He S."/>
            <person name="Zhang G."/>
        </authorList>
    </citation>
    <scope>NUCLEOTIDE SEQUENCE</scope>
    <source>
        <strain evidence="2">Bchr_001</strain>
    </source>
</reference>
<feature type="compositionally biased region" description="Basic residues" evidence="1">
    <location>
        <begin position="172"/>
        <end position="181"/>
    </location>
</feature>
<comment type="caution">
    <text evidence="2">The sequence shown here is derived from an EMBL/GenBank/DDBJ whole genome shotgun (WGS) entry which is preliminary data.</text>
</comment>
<gene>
    <name evidence="2" type="primary">Gda_1</name>
    <name evidence="2" type="ORF">GTO92_0015897</name>
</gene>
<evidence type="ECO:0000256" key="1">
    <source>
        <dbReference type="SAM" id="MobiDB-lite"/>
    </source>
</evidence>
<dbReference type="SUPFAM" id="SSF51338">
    <property type="entry name" value="Composite domain of metallo-dependent hydrolases"/>
    <property type="match status" value="1"/>
</dbReference>
<feature type="non-terminal residue" evidence="2">
    <location>
        <position position="1"/>
    </location>
</feature>
<sequence length="181" mass="20486">MSRSAAAGQVQHVFKGTFAHSTIVEPLQILDNTILGVDINGKIAFIEHGDQEAILCEKWGFSSSDVKTLQDKHRVICSRLRRNKKYIRKEVIKEARNGQRIECDGGMENCDTVEHKAFRRTSYSEHSGYKLSQYVGAMENADYRLLKCDSEVGKQTQRSEDLRLTGGPVSRITKKRNPATR</sequence>
<feature type="non-terminal residue" evidence="2">
    <location>
        <position position="181"/>
    </location>
</feature>
<dbReference type="Proteomes" id="UP001166052">
    <property type="component" value="Unassembled WGS sequence"/>
</dbReference>
<dbReference type="Gene3D" id="2.30.40.10">
    <property type="entry name" value="Urease, subunit C, domain 1"/>
    <property type="match status" value="1"/>
</dbReference>
<proteinExistence type="predicted"/>